<comment type="caution">
    <text evidence="2">The sequence shown here is derived from an EMBL/GenBank/DDBJ whole genome shotgun (WGS) entry which is preliminary data.</text>
</comment>
<sequence length="124" mass="13736">MSILSRIDCGNARQESTDLYESAREIVVQSDGQSETCELAPFLPSVAGEDLIGGSHGNPSISSSSEGEHGWSDEVTLGDSSLVTMMVFLWDRDSFWEEAEAFEKFEVALEKRKTEEDRQVAARE</sequence>
<evidence type="ECO:0000313" key="2">
    <source>
        <dbReference type="EMBL" id="KAF4709241.1"/>
    </source>
</evidence>
<proteinExistence type="predicted"/>
<feature type="region of interest" description="Disordered" evidence="1">
    <location>
        <begin position="48"/>
        <end position="74"/>
    </location>
</feature>
<accession>A0A7J6QM83</accession>
<evidence type="ECO:0000256" key="1">
    <source>
        <dbReference type="SAM" id="MobiDB-lite"/>
    </source>
</evidence>
<dbReference type="Proteomes" id="UP000574390">
    <property type="component" value="Unassembled WGS sequence"/>
</dbReference>
<dbReference type="AlphaFoldDB" id="A0A7J6QM83"/>
<protein>
    <submittedName>
        <fullName evidence="2">Uncharacterized protein</fullName>
    </submittedName>
</protein>
<name>A0A7J6QM83_PEROL</name>
<dbReference type="EMBL" id="JABANM010028719">
    <property type="protein sequence ID" value="KAF4709241.1"/>
    <property type="molecule type" value="Genomic_DNA"/>
</dbReference>
<gene>
    <name evidence="2" type="ORF">FOZ62_010186</name>
</gene>
<organism evidence="2 3">
    <name type="scientific">Perkinsus olseni</name>
    <name type="common">Perkinsus atlanticus</name>
    <dbReference type="NCBI Taxonomy" id="32597"/>
    <lineage>
        <taxon>Eukaryota</taxon>
        <taxon>Sar</taxon>
        <taxon>Alveolata</taxon>
        <taxon>Perkinsozoa</taxon>
        <taxon>Perkinsea</taxon>
        <taxon>Perkinsida</taxon>
        <taxon>Perkinsidae</taxon>
        <taxon>Perkinsus</taxon>
    </lineage>
</organism>
<reference evidence="2 3" key="1">
    <citation type="submission" date="2020-04" db="EMBL/GenBank/DDBJ databases">
        <title>Perkinsus olseni comparative genomics.</title>
        <authorList>
            <person name="Bogema D.R."/>
        </authorList>
    </citation>
    <scope>NUCLEOTIDE SEQUENCE [LARGE SCALE GENOMIC DNA]</scope>
    <source>
        <strain evidence="2">ATCC PRA-205</strain>
    </source>
</reference>
<evidence type="ECO:0000313" key="3">
    <source>
        <dbReference type="Proteomes" id="UP000574390"/>
    </source>
</evidence>